<feature type="domain" description="G-protein coupled receptors family 1 profile" evidence="13">
    <location>
        <begin position="305"/>
        <end position="563"/>
    </location>
</feature>
<keyword evidence="9" id="KW-0675">Receptor</keyword>
<feature type="transmembrane region" description="Helical" evidence="12">
    <location>
        <begin position="327"/>
        <end position="347"/>
    </location>
</feature>
<protein>
    <recommendedName>
        <fullName evidence="13">G-protein coupled receptors family 1 profile domain-containing protein</fullName>
    </recommendedName>
</protein>
<organism evidence="14 15">
    <name type="scientific">Pleurodeles waltl</name>
    <name type="common">Iberian ribbed newt</name>
    <dbReference type="NCBI Taxonomy" id="8319"/>
    <lineage>
        <taxon>Eukaryota</taxon>
        <taxon>Metazoa</taxon>
        <taxon>Chordata</taxon>
        <taxon>Craniata</taxon>
        <taxon>Vertebrata</taxon>
        <taxon>Euteleostomi</taxon>
        <taxon>Amphibia</taxon>
        <taxon>Batrachia</taxon>
        <taxon>Caudata</taxon>
        <taxon>Salamandroidea</taxon>
        <taxon>Salamandridae</taxon>
        <taxon>Pleurodelinae</taxon>
        <taxon>Pleurodeles</taxon>
    </lineage>
</organism>
<evidence type="ECO:0000256" key="4">
    <source>
        <dbReference type="ARBA" id="ARBA00022692"/>
    </source>
</evidence>
<dbReference type="GO" id="GO:0005886">
    <property type="term" value="C:plasma membrane"/>
    <property type="evidence" value="ECO:0007669"/>
    <property type="project" value="UniProtKB-SubCell"/>
</dbReference>
<keyword evidence="5" id="KW-0677">Repeat</keyword>
<evidence type="ECO:0000313" key="15">
    <source>
        <dbReference type="Proteomes" id="UP001066276"/>
    </source>
</evidence>
<dbReference type="Proteomes" id="UP001066276">
    <property type="component" value="Chromosome 2_1"/>
</dbReference>
<dbReference type="GO" id="GO:0008528">
    <property type="term" value="F:G protein-coupled peptide receptor activity"/>
    <property type="evidence" value="ECO:0007669"/>
    <property type="project" value="TreeGrafter"/>
</dbReference>
<dbReference type="PROSITE" id="PS51450">
    <property type="entry name" value="LRR"/>
    <property type="match status" value="1"/>
</dbReference>
<name>A0AAV7V9U7_PLEWA</name>
<dbReference type="Gene3D" id="3.80.10.10">
    <property type="entry name" value="Ribonuclease Inhibitor"/>
    <property type="match status" value="2"/>
</dbReference>
<evidence type="ECO:0000256" key="8">
    <source>
        <dbReference type="ARBA" id="ARBA00023136"/>
    </source>
</evidence>
<feature type="transmembrane region" description="Helical" evidence="12">
    <location>
        <begin position="466"/>
        <end position="487"/>
    </location>
</feature>
<feature type="transmembrane region" description="Helical" evidence="12">
    <location>
        <begin position="412"/>
        <end position="431"/>
    </location>
</feature>
<evidence type="ECO:0000256" key="12">
    <source>
        <dbReference type="SAM" id="Phobius"/>
    </source>
</evidence>
<dbReference type="PRINTS" id="PR00237">
    <property type="entry name" value="GPCRRHODOPSN"/>
</dbReference>
<evidence type="ECO:0000256" key="2">
    <source>
        <dbReference type="ARBA" id="ARBA00022475"/>
    </source>
</evidence>
<dbReference type="AlphaFoldDB" id="A0AAV7V9U7"/>
<keyword evidence="7" id="KW-0297">G-protein coupled receptor</keyword>
<gene>
    <name evidence="14" type="ORF">NDU88_000947</name>
</gene>
<dbReference type="InterPro" id="IPR008112">
    <property type="entry name" value="Relaxin_rcpt"/>
</dbReference>
<dbReference type="InterPro" id="IPR001611">
    <property type="entry name" value="Leu-rich_rpt"/>
</dbReference>
<dbReference type="PROSITE" id="PS50262">
    <property type="entry name" value="G_PROTEIN_RECEP_F1_2"/>
    <property type="match status" value="1"/>
</dbReference>
<feature type="transmembrane region" description="Helical" evidence="12">
    <location>
        <begin position="293"/>
        <end position="315"/>
    </location>
</feature>
<comment type="caution">
    <text evidence="14">The sequence shown here is derived from an EMBL/GenBank/DDBJ whole genome shotgun (WGS) entry which is preliminary data.</text>
</comment>
<evidence type="ECO:0000256" key="10">
    <source>
        <dbReference type="ARBA" id="ARBA00023180"/>
    </source>
</evidence>
<evidence type="ECO:0000256" key="3">
    <source>
        <dbReference type="ARBA" id="ARBA00022614"/>
    </source>
</evidence>
<feature type="transmembrane region" description="Helical" evidence="12">
    <location>
        <begin position="508"/>
        <end position="529"/>
    </location>
</feature>
<keyword evidence="10" id="KW-0325">Glycoprotein</keyword>
<dbReference type="Gene3D" id="1.20.1070.10">
    <property type="entry name" value="Rhodopsin 7-helix transmembrane proteins"/>
    <property type="match status" value="1"/>
</dbReference>
<dbReference type="GO" id="GO:0009755">
    <property type="term" value="P:hormone-mediated signaling pathway"/>
    <property type="evidence" value="ECO:0007669"/>
    <property type="project" value="TreeGrafter"/>
</dbReference>
<keyword evidence="2" id="KW-1003">Cell membrane</keyword>
<evidence type="ECO:0000256" key="9">
    <source>
        <dbReference type="ARBA" id="ARBA00023170"/>
    </source>
</evidence>
<feature type="transmembrane region" description="Helical" evidence="12">
    <location>
        <begin position="541"/>
        <end position="565"/>
    </location>
</feature>
<comment type="subcellular location">
    <subcellularLocation>
        <location evidence="1">Cell membrane</location>
        <topology evidence="1">Multi-pass membrane protein</topology>
    </subcellularLocation>
</comment>
<sequence length="600" mass="68390">MVSLVLEDVPERCECWRRSINCTGQELRAVPPVSTNVTALFLQNNKIRHLSQQSFAGLFHLKMLFLSHNQITSLEAGVFKDLHQLEWLIFDNNKLSKIVPGSFMGLQSLYLLVLLNNSIKEIPQKTICTEMPRLNWLDLEGNHMRMIRSSVFEKCITVLVLRRNKIKKIQPGALSMMTRLVELDLAVNKLQDLPPSLFADLPDLQLLNISFNPLKVIPKDQFDTLMHLHSLSLEGLEIPNIHNQMFTKLTNLSHIYFKKFQYCSYAPHVRACKPNTDGISSFEDLLANILLRVFVWVMACITCFGNIFVICMRSFIVTENCQHTMSIKCLCCADCLMGIYLLCIGAFDLKFQGEYNRHAQAWKESSECKLVGSLAMLSSEVSVMLLTYMTLEKYLCIVFPFSHFRAGRKQTLSTLAAIWLLGLLITVIPFWNEASFGNFYGRNGVCFPLQSDEEEMPGARDYSASIFLGLNLIAFITIVFSYTSMFYSIHRTGAKTAERNVLSREVAIAKRFFFIVFTDALCWIPIFLLKAVSLTKVEIPITITSWVVIFILPINSALNPILYTVTTASFQERLKQCLKMKQQQLQESFTLVSTQITNTA</sequence>
<dbReference type="InterPro" id="IPR003591">
    <property type="entry name" value="Leu-rich_rpt_typical-subtyp"/>
</dbReference>
<dbReference type="InterPro" id="IPR017452">
    <property type="entry name" value="GPCR_Rhodpsn_7TM"/>
</dbReference>
<dbReference type="PRINTS" id="PR01739">
    <property type="entry name" value="RELAXINR"/>
</dbReference>
<evidence type="ECO:0000313" key="14">
    <source>
        <dbReference type="EMBL" id="KAJ1197085.1"/>
    </source>
</evidence>
<reference evidence="14" key="1">
    <citation type="journal article" date="2022" name="bioRxiv">
        <title>Sequencing and chromosome-scale assembly of the giantPleurodeles waltlgenome.</title>
        <authorList>
            <person name="Brown T."/>
            <person name="Elewa A."/>
            <person name="Iarovenko S."/>
            <person name="Subramanian E."/>
            <person name="Araus A.J."/>
            <person name="Petzold A."/>
            <person name="Susuki M."/>
            <person name="Suzuki K.-i.T."/>
            <person name="Hayashi T."/>
            <person name="Toyoda A."/>
            <person name="Oliveira C."/>
            <person name="Osipova E."/>
            <person name="Leigh N.D."/>
            <person name="Simon A."/>
            <person name="Yun M.H."/>
        </authorList>
    </citation>
    <scope>NUCLEOTIDE SEQUENCE</scope>
    <source>
        <strain evidence="14">20211129_DDA</strain>
        <tissue evidence="14">Liver</tissue>
    </source>
</reference>
<keyword evidence="11" id="KW-0807">Transducer</keyword>
<keyword evidence="8 12" id="KW-0472">Membrane</keyword>
<keyword evidence="3" id="KW-0433">Leucine-rich repeat</keyword>
<evidence type="ECO:0000256" key="11">
    <source>
        <dbReference type="ARBA" id="ARBA00023224"/>
    </source>
</evidence>
<evidence type="ECO:0000256" key="7">
    <source>
        <dbReference type="ARBA" id="ARBA00023040"/>
    </source>
</evidence>
<dbReference type="InterPro" id="IPR000276">
    <property type="entry name" value="GPCR_Rhodpsn"/>
</dbReference>
<dbReference type="SUPFAM" id="SSF52058">
    <property type="entry name" value="L domain-like"/>
    <property type="match status" value="1"/>
</dbReference>
<evidence type="ECO:0000259" key="13">
    <source>
        <dbReference type="PROSITE" id="PS50262"/>
    </source>
</evidence>
<dbReference type="GO" id="GO:0007189">
    <property type="term" value="P:adenylate cyclase-activating G protein-coupled receptor signaling pathway"/>
    <property type="evidence" value="ECO:0007669"/>
    <property type="project" value="TreeGrafter"/>
</dbReference>
<evidence type="ECO:0000256" key="1">
    <source>
        <dbReference type="ARBA" id="ARBA00004651"/>
    </source>
</evidence>
<dbReference type="Pfam" id="PF00001">
    <property type="entry name" value="7tm_1"/>
    <property type="match status" value="1"/>
</dbReference>
<dbReference type="SMART" id="SM00369">
    <property type="entry name" value="LRR_TYP"/>
    <property type="match status" value="7"/>
</dbReference>
<dbReference type="SUPFAM" id="SSF81321">
    <property type="entry name" value="Family A G protein-coupled receptor-like"/>
    <property type="match status" value="1"/>
</dbReference>
<evidence type="ECO:0000256" key="6">
    <source>
        <dbReference type="ARBA" id="ARBA00022989"/>
    </source>
</evidence>
<keyword evidence="4 12" id="KW-0812">Transmembrane</keyword>
<dbReference type="InterPro" id="IPR032675">
    <property type="entry name" value="LRR_dom_sf"/>
</dbReference>
<dbReference type="FunFam" id="3.80.10.10:FF:000434">
    <property type="entry name" value="Relaxin family peptide receptor 1"/>
    <property type="match status" value="1"/>
</dbReference>
<proteinExistence type="predicted"/>
<dbReference type="EMBL" id="JANPWB010000003">
    <property type="protein sequence ID" value="KAJ1197085.1"/>
    <property type="molecule type" value="Genomic_DNA"/>
</dbReference>
<dbReference type="Pfam" id="PF13855">
    <property type="entry name" value="LRR_8"/>
    <property type="match status" value="2"/>
</dbReference>
<keyword evidence="6 12" id="KW-1133">Transmembrane helix</keyword>
<evidence type="ECO:0000256" key="5">
    <source>
        <dbReference type="ARBA" id="ARBA00022737"/>
    </source>
</evidence>
<dbReference type="PANTHER" id="PTHR24372:SF70">
    <property type="entry name" value="G-PROTEIN COUPLED RECEPTORS FAMILY 1 PROFILE DOMAIN-CONTAINING PROTEIN"/>
    <property type="match status" value="1"/>
</dbReference>
<dbReference type="PANTHER" id="PTHR24372">
    <property type="entry name" value="GLYCOPROTEIN HORMONE RECEPTOR"/>
    <property type="match status" value="1"/>
</dbReference>
<keyword evidence="15" id="KW-1185">Reference proteome</keyword>
<dbReference type="FunFam" id="1.20.1070.10:FF:000023">
    <property type="entry name" value="Relaxin family peptide receptor 1"/>
    <property type="match status" value="1"/>
</dbReference>
<accession>A0AAV7V9U7</accession>